<sequence length="128" mass="14535">MQISKIQDKLHTSFHGIFQEPDGQSLLSFLLEPESILRSETAIYLGKAPLDALTPGLLQLPIFANQHEDDETKQRIERLKQLAGSLTRIIMEERGYELNPSKQKLKPSTEEKPQLFVKVSTYSKAKAK</sequence>
<accession>Q6LTT5</accession>
<dbReference type="Proteomes" id="UP000000593">
    <property type="component" value="Chromosome 1"/>
</dbReference>
<dbReference type="HOGENOM" id="CLU_1990826_0_0_6"/>
<reference evidence="2" key="1">
    <citation type="journal article" date="2005" name="Science">
        <title>Life at depth: Photobacterium profundum genome sequence and expression analysis.</title>
        <authorList>
            <person name="Vezzi A."/>
            <person name="Campanaro S."/>
            <person name="D'Angelo M."/>
            <person name="Simonato F."/>
            <person name="Vitulo N."/>
            <person name="Lauro F.M."/>
            <person name="Cestaro A."/>
            <person name="Malacrida G."/>
            <person name="Simionati B."/>
            <person name="Cannata N."/>
            <person name="Romualdi C."/>
            <person name="Bartlett D.H."/>
            <person name="Valle G."/>
        </authorList>
    </citation>
    <scope>NUCLEOTIDE SEQUENCE [LARGE SCALE GENOMIC DNA]</scope>
    <source>
        <strain evidence="2">ATCC BAA-1253 / SS9</strain>
    </source>
</reference>
<evidence type="ECO:0000313" key="2">
    <source>
        <dbReference type="Proteomes" id="UP000000593"/>
    </source>
</evidence>
<protein>
    <submittedName>
        <fullName evidence="1">Uncharacterized protein</fullName>
    </submittedName>
</protein>
<keyword evidence="2" id="KW-1185">Reference proteome</keyword>
<dbReference type="eggNOG" id="ENOG5032YQA">
    <property type="taxonomic scope" value="Bacteria"/>
</dbReference>
<dbReference type="RefSeq" id="WP_011217627.1">
    <property type="nucleotide sequence ID" value="NC_006370.1"/>
</dbReference>
<gene>
    <name evidence="1" type="ordered locus">PBPRA0878</name>
</gene>
<dbReference type="STRING" id="298386.PBPRA0878"/>
<organism evidence="1 2">
    <name type="scientific">Photobacterium profundum (strain SS9)</name>
    <dbReference type="NCBI Taxonomy" id="298386"/>
    <lineage>
        <taxon>Bacteria</taxon>
        <taxon>Pseudomonadati</taxon>
        <taxon>Pseudomonadota</taxon>
        <taxon>Gammaproteobacteria</taxon>
        <taxon>Vibrionales</taxon>
        <taxon>Vibrionaceae</taxon>
        <taxon>Photobacterium</taxon>
    </lineage>
</organism>
<name>Q6LTT5_PHOPR</name>
<dbReference type="KEGG" id="ppr:PBPRA0878"/>
<dbReference type="AlphaFoldDB" id="Q6LTT5"/>
<proteinExistence type="predicted"/>
<evidence type="ECO:0000313" key="1">
    <source>
        <dbReference type="EMBL" id="CAG19290.1"/>
    </source>
</evidence>
<dbReference type="EMBL" id="CR378665">
    <property type="protein sequence ID" value="CAG19290.1"/>
    <property type="molecule type" value="Genomic_DNA"/>
</dbReference>